<dbReference type="Pfam" id="PF07726">
    <property type="entry name" value="AAA_3"/>
    <property type="match status" value="1"/>
</dbReference>
<dbReference type="InterPro" id="IPR027417">
    <property type="entry name" value="P-loop_NTPase"/>
</dbReference>
<dbReference type="GO" id="GO:0004386">
    <property type="term" value="F:helicase activity"/>
    <property type="evidence" value="ECO:0007669"/>
    <property type="project" value="UniProtKB-KW"/>
</dbReference>
<dbReference type="Pfam" id="PF17863">
    <property type="entry name" value="AAA_lid_2"/>
    <property type="match status" value="1"/>
</dbReference>
<comment type="similarity">
    <text evidence="3">Belongs to the MoxR family.</text>
</comment>
<evidence type="ECO:0000259" key="5">
    <source>
        <dbReference type="Pfam" id="PF17863"/>
    </source>
</evidence>
<dbReference type="GO" id="GO:0016887">
    <property type="term" value="F:ATP hydrolysis activity"/>
    <property type="evidence" value="ECO:0007669"/>
    <property type="project" value="InterPro"/>
</dbReference>
<dbReference type="GO" id="GO:0005524">
    <property type="term" value="F:ATP binding"/>
    <property type="evidence" value="ECO:0007669"/>
    <property type="project" value="UniProtKB-KW"/>
</dbReference>
<keyword evidence="6" id="KW-0347">Helicase</keyword>
<dbReference type="FunFam" id="3.40.50.300:FF:000640">
    <property type="entry name" value="MoxR family ATPase"/>
    <property type="match status" value="1"/>
</dbReference>
<dbReference type="PIRSF" id="PIRSF002849">
    <property type="entry name" value="AAA_ATPase_chaperone_MoxR_prd"/>
    <property type="match status" value="1"/>
</dbReference>
<organism evidence="6 7">
    <name type="scientific">Acetatifactor muris</name>
    <dbReference type="NCBI Taxonomy" id="879566"/>
    <lineage>
        <taxon>Bacteria</taxon>
        <taxon>Bacillati</taxon>
        <taxon>Bacillota</taxon>
        <taxon>Clostridia</taxon>
        <taxon>Lachnospirales</taxon>
        <taxon>Lachnospiraceae</taxon>
        <taxon>Acetatifactor</taxon>
    </lineage>
</organism>
<reference evidence="6 7" key="1">
    <citation type="submission" date="2018-01" db="EMBL/GenBank/DDBJ databases">
        <authorList>
            <person name="Gaut B.S."/>
            <person name="Morton B.R."/>
            <person name="Clegg M.T."/>
            <person name="Duvall M.R."/>
        </authorList>
    </citation>
    <scope>NUCLEOTIDE SEQUENCE [LARGE SCALE GENOMIC DNA]</scope>
    <source>
        <strain evidence="6">GP69</strain>
    </source>
</reference>
<dbReference type="PANTHER" id="PTHR42759">
    <property type="entry name" value="MOXR FAMILY PROTEIN"/>
    <property type="match status" value="1"/>
</dbReference>
<dbReference type="CDD" id="cd00009">
    <property type="entry name" value="AAA"/>
    <property type="match status" value="1"/>
</dbReference>
<keyword evidence="2" id="KW-0067">ATP-binding</keyword>
<dbReference type="Gene3D" id="1.10.8.80">
    <property type="entry name" value="Magnesium chelatase subunit I, C-Terminal domain"/>
    <property type="match status" value="1"/>
</dbReference>
<accession>A0A2K4ZA45</accession>
<evidence type="ECO:0000256" key="1">
    <source>
        <dbReference type="ARBA" id="ARBA00022741"/>
    </source>
</evidence>
<dbReference type="PANTHER" id="PTHR42759:SF5">
    <property type="entry name" value="METHANOL DEHYDROGENASE REGULATOR"/>
    <property type="match status" value="1"/>
</dbReference>
<keyword evidence="7" id="KW-1185">Reference proteome</keyword>
<dbReference type="AlphaFoldDB" id="A0A2K4ZA45"/>
<evidence type="ECO:0000256" key="3">
    <source>
        <dbReference type="ARBA" id="ARBA00061607"/>
    </source>
</evidence>
<feature type="domain" description="ATPase AAA-3" evidence="4">
    <location>
        <begin position="40"/>
        <end position="170"/>
    </location>
</feature>
<dbReference type="Gene3D" id="3.40.50.300">
    <property type="entry name" value="P-loop containing nucleotide triphosphate hydrolases"/>
    <property type="match status" value="1"/>
</dbReference>
<evidence type="ECO:0000313" key="6">
    <source>
        <dbReference type="EMBL" id="SOY27346.1"/>
    </source>
</evidence>
<evidence type="ECO:0000256" key="2">
    <source>
        <dbReference type="ARBA" id="ARBA00022840"/>
    </source>
</evidence>
<evidence type="ECO:0000259" key="4">
    <source>
        <dbReference type="Pfam" id="PF07726"/>
    </source>
</evidence>
<dbReference type="EMBL" id="OFSM01000001">
    <property type="protein sequence ID" value="SOY27346.1"/>
    <property type="molecule type" value="Genomic_DNA"/>
</dbReference>
<dbReference type="RefSeq" id="WP_103237488.1">
    <property type="nucleotide sequence ID" value="NZ_JANJZD010000008.1"/>
</dbReference>
<dbReference type="Proteomes" id="UP000236311">
    <property type="component" value="Unassembled WGS sequence"/>
</dbReference>
<feature type="domain" description="ChlI/MoxR AAA lid" evidence="5">
    <location>
        <begin position="234"/>
        <end position="303"/>
    </location>
</feature>
<dbReference type="SUPFAM" id="SSF52540">
    <property type="entry name" value="P-loop containing nucleoside triphosphate hydrolases"/>
    <property type="match status" value="1"/>
</dbReference>
<proteinExistence type="inferred from homology"/>
<gene>
    <name evidence="6" type="ORF">AMURIS_00050</name>
</gene>
<dbReference type="OrthoDB" id="9808397at2"/>
<protein>
    <submittedName>
        <fullName evidence="6">Holliday junction DNA helicase RuvB</fullName>
    </submittedName>
</protein>
<dbReference type="InterPro" id="IPR011703">
    <property type="entry name" value="ATPase_AAA-3"/>
</dbReference>
<name>A0A2K4ZA45_9FIRM</name>
<dbReference type="InterPro" id="IPR041628">
    <property type="entry name" value="ChlI/MoxR_AAA_lid"/>
</dbReference>
<keyword evidence="1" id="KW-0547">Nucleotide-binding</keyword>
<dbReference type="InterPro" id="IPR050764">
    <property type="entry name" value="CbbQ/NirQ/NorQ/GpvN"/>
</dbReference>
<sequence length="313" mass="34861">MDEYSEYNLAKKLEESINRVFIGKAEAVENLLICLFAGGHVLLEDVPGVGKTTLAATLARSMECRFGRIQFTPDTMPGDVAGVSIYNMKTNDFEYRSGAVMNQILLADEINRTSPRTQASLLEAMAEGQVTVDGKVYRLPRPFMVIATQNPVEFTGTYPLPEAQLDRFMMRFSIGYPDREQEIRMASLFLEGQTPDSVETVCRAEDILEIREKVRAVTVREAMLGYMEDIVTLTRTEPRFVLGASPRAVLALLRASQGKAFLQGRDFVKPDDVKAVATQVLLHRLKLSSEARIQKADAAAILKNLILKVKIPV</sequence>
<keyword evidence="6" id="KW-0378">Hydrolase</keyword>
<evidence type="ECO:0000313" key="7">
    <source>
        <dbReference type="Proteomes" id="UP000236311"/>
    </source>
</evidence>